<evidence type="ECO:0000313" key="2">
    <source>
        <dbReference type="EMBL" id="MBE9661707.1"/>
    </source>
</evidence>
<evidence type="ECO:0000313" key="3">
    <source>
        <dbReference type="Proteomes" id="UP000622475"/>
    </source>
</evidence>
<keyword evidence="3" id="KW-1185">Reference proteome</keyword>
<proteinExistence type="predicted"/>
<comment type="caution">
    <text evidence="2">The sequence shown here is derived from an EMBL/GenBank/DDBJ whole genome shotgun (WGS) entry which is preliminary data.</text>
</comment>
<evidence type="ECO:0000256" key="1">
    <source>
        <dbReference type="SAM" id="SignalP"/>
    </source>
</evidence>
<name>A0A929KV26_9SPHI</name>
<sequence>MRKTLPGIFFFLCFCFTIPALAQDPDSIKTAEVVKTDTIKIDTALLNKYRIGPRQNAIPVRLRPSQIKQEEIPVTLLDYKINYWRKWVTLNVNLSQSSFSSNWSNGGISSLAFNGDLYYKTEYNKQPFSFTSELRMVYGRLSNKGQIARKTNDRLFFDNKIGTRLSKNWIFFGSVTVETQFDKGYNYPNNQLPILISSMFSPGYVTESVGFQYVPPGDIFNLRIGTGTARQTFVLDTTMYKRQPNNYGVDRGKIVKNELAFQLVAEYKKNLMQNVRLTSRYQAFLPYGRGLVANIDHRLDATITATVNRLISVTINGTAIYDKDQQPKPQYTENMGMGIVYRFP</sequence>
<dbReference type="AlphaFoldDB" id="A0A929KV26"/>
<dbReference type="EMBL" id="JADFFL010000002">
    <property type="protein sequence ID" value="MBE9661707.1"/>
    <property type="molecule type" value="Genomic_DNA"/>
</dbReference>
<keyword evidence="1" id="KW-0732">Signal</keyword>
<organism evidence="2 3">
    <name type="scientific">Mucilaginibacter myungsuensis</name>
    <dbReference type="NCBI Taxonomy" id="649104"/>
    <lineage>
        <taxon>Bacteria</taxon>
        <taxon>Pseudomonadati</taxon>
        <taxon>Bacteroidota</taxon>
        <taxon>Sphingobacteriia</taxon>
        <taxon>Sphingobacteriales</taxon>
        <taxon>Sphingobacteriaceae</taxon>
        <taxon>Mucilaginibacter</taxon>
    </lineage>
</organism>
<dbReference type="InterPro" id="IPR021428">
    <property type="entry name" value="DUF3078"/>
</dbReference>
<feature type="signal peptide" evidence="1">
    <location>
        <begin position="1"/>
        <end position="22"/>
    </location>
</feature>
<dbReference type="Pfam" id="PF11276">
    <property type="entry name" value="DUF3078"/>
    <property type="match status" value="1"/>
</dbReference>
<dbReference type="RefSeq" id="WP_194110884.1">
    <property type="nucleotide sequence ID" value="NZ_JADFFL010000002.1"/>
</dbReference>
<accession>A0A929KV26</accession>
<dbReference type="Proteomes" id="UP000622475">
    <property type="component" value="Unassembled WGS sequence"/>
</dbReference>
<feature type="chain" id="PRO_5036858892" evidence="1">
    <location>
        <begin position="23"/>
        <end position="344"/>
    </location>
</feature>
<gene>
    <name evidence="2" type="ORF">IRJ16_07400</name>
</gene>
<reference evidence="2" key="1">
    <citation type="submission" date="2020-10" db="EMBL/GenBank/DDBJ databases">
        <title>Mucilaginibacter mali sp. nov., isolated from rhizosphere soil of apple orchard.</title>
        <authorList>
            <person name="Lee J.-S."/>
            <person name="Kim H.S."/>
            <person name="Kim J.-S."/>
        </authorList>
    </citation>
    <scope>NUCLEOTIDE SEQUENCE</scope>
    <source>
        <strain evidence="2">KCTC 22746</strain>
    </source>
</reference>
<protein>
    <submittedName>
        <fullName evidence="2">DUF3078 domain-containing protein</fullName>
    </submittedName>
</protein>